<accession>A0A6J5KNT8</accession>
<protein>
    <submittedName>
        <fullName evidence="1">Uncharacterized protein</fullName>
    </submittedName>
</protein>
<dbReference type="EMBL" id="LR796157">
    <property type="protein sequence ID" value="CAB4121849.1"/>
    <property type="molecule type" value="Genomic_DNA"/>
</dbReference>
<reference evidence="1" key="1">
    <citation type="submission" date="2020-04" db="EMBL/GenBank/DDBJ databases">
        <authorList>
            <person name="Chiriac C."/>
            <person name="Salcher M."/>
            <person name="Ghai R."/>
            <person name="Kavagutti S V."/>
        </authorList>
    </citation>
    <scope>NUCLEOTIDE SEQUENCE</scope>
</reference>
<proteinExistence type="predicted"/>
<name>A0A6J5KNT8_9CAUD</name>
<gene>
    <name evidence="1" type="ORF">UFOVP27_13</name>
</gene>
<organism evidence="1">
    <name type="scientific">uncultured Caudovirales phage</name>
    <dbReference type="NCBI Taxonomy" id="2100421"/>
    <lineage>
        <taxon>Viruses</taxon>
        <taxon>Duplodnaviria</taxon>
        <taxon>Heunggongvirae</taxon>
        <taxon>Uroviricota</taxon>
        <taxon>Caudoviricetes</taxon>
        <taxon>Peduoviridae</taxon>
        <taxon>Maltschvirus</taxon>
        <taxon>Maltschvirus maltsch</taxon>
    </lineage>
</organism>
<sequence>MASTKVISTTWAKKDLLKKLNDTLKRMDAEIVAWDKDRATIKKRQDAWDKKAEAWAKKNLSKAIDTDFNTGGYKGPNVSLYFDREAFEAAVGERPDTVRKPDYKDTNYSKTVSDYEQVQNAIALIEGSTDTEFKINTASVWASFIR</sequence>
<evidence type="ECO:0000313" key="1">
    <source>
        <dbReference type="EMBL" id="CAB4121849.1"/>
    </source>
</evidence>